<name>A0ABW5QDR2_9BACI</name>
<feature type="domain" description="HTH tetR-type" evidence="4">
    <location>
        <begin position="4"/>
        <end position="64"/>
    </location>
</feature>
<keyword evidence="2 3" id="KW-0238">DNA-binding</keyword>
<evidence type="ECO:0000256" key="3">
    <source>
        <dbReference type="PROSITE-ProRule" id="PRU00335"/>
    </source>
</evidence>
<evidence type="ECO:0000313" key="5">
    <source>
        <dbReference type="EMBL" id="MFD2639837.1"/>
    </source>
</evidence>
<keyword evidence="6" id="KW-1185">Reference proteome</keyword>
<dbReference type="PRINTS" id="PR00455">
    <property type="entry name" value="HTHTETR"/>
</dbReference>
<organism evidence="5 6">
    <name type="scientific">Piscibacillus salipiscarius</name>
    <dbReference type="NCBI Taxonomy" id="299480"/>
    <lineage>
        <taxon>Bacteria</taxon>
        <taxon>Bacillati</taxon>
        <taxon>Bacillota</taxon>
        <taxon>Bacilli</taxon>
        <taxon>Bacillales</taxon>
        <taxon>Bacillaceae</taxon>
        <taxon>Piscibacillus</taxon>
    </lineage>
</organism>
<accession>A0ABW5QDR2</accession>
<evidence type="ECO:0000259" key="4">
    <source>
        <dbReference type="PROSITE" id="PS50977"/>
    </source>
</evidence>
<evidence type="ECO:0000256" key="1">
    <source>
        <dbReference type="ARBA" id="ARBA00022491"/>
    </source>
</evidence>
<feature type="DNA-binding region" description="H-T-H motif" evidence="3">
    <location>
        <begin position="27"/>
        <end position="46"/>
    </location>
</feature>
<dbReference type="RefSeq" id="WP_377329864.1">
    <property type="nucleotide sequence ID" value="NZ_JBHUMZ010000048.1"/>
</dbReference>
<dbReference type="PROSITE" id="PS50977">
    <property type="entry name" value="HTH_TETR_2"/>
    <property type="match status" value="1"/>
</dbReference>
<evidence type="ECO:0000313" key="6">
    <source>
        <dbReference type="Proteomes" id="UP001597452"/>
    </source>
</evidence>
<sequence length="201" mass="24304">MSNDSTRQKIMDAAAQLFYYNGFKGTSVRAITEKANVNVSSINYHFKNKQGLIEYMTVDYFEKYLKLLEHITQDEQALTDFNVLFKAIEEIIHYKYERFQFSCLIQRELSLDNMFIRELFSTYVAKEKYLFKKMLKGFSEEWGFKALEQDILYIQLKSLINGPFVYAHDWQDHYQWDQSGEMFIKKYMETFKKWFYRNVNV</sequence>
<dbReference type="InterPro" id="IPR009057">
    <property type="entry name" value="Homeodomain-like_sf"/>
</dbReference>
<dbReference type="EMBL" id="JBHUMZ010000048">
    <property type="protein sequence ID" value="MFD2639837.1"/>
    <property type="molecule type" value="Genomic_DNA"/>
</dbReference>
<dbReference type="InterPro" id="IPR001647">
    <property type="entry name" value="HTH_TetR"/>
</dbReference>
<dbReference type="Pfam" id="PF00440">
    <property type="entry name" value="TetR_N"/>
    <property type="match status" value="1"/>
</dbReference>
<dbReference type="PANTHER" id="PTHR43479">
    <property type="entry name" value="ACREF/ENVCD OPERON REPRESSOR-RELATED"/>
    <property type="match status" value="1"/>
</dbReference>
<dbReference type="PANTHER" id="PTHR43479:SF11">
    <property type="entry name" value="ACREF_ENVCD OPERON REPRESSOR-RELATED"/>
    <property type="match status" value="1"/>
</dbReference>
<protein>
    <submittedName>
        <fullName evidence="5">Forespore capture DNA-binding protein RefZ</fullName>
    </submittedName>
</protein>
<reference evidence="6" key="1">
    <citation type="journal article" date="2019" name="Int. J. Syst. Evol. Microbiol.">
        <title>The Global Catalogue of Microorganisms (GCM) 10K type strain sequencing project: providing services to taxonomists for standard genome sequencing and annotation.</title>
        <authorList>
            <consortium name="The Broad Institute Genomics Platform"/>
            <consortium name="The Broad Institute Genome Sequencing Center for Infectious Disease"/>
            <person name="Wu L."/>
            <person name="Ma J."/>
        </authorList>
    </citation>
    <scope>NUCLEOTIDE SEQUENCE [LARGE SCALE GENOMIC DNA]</scope>
    <source>
        <strain evidence="6">TISTR 1571</strain>
    </source>
</reference>
<dbReference type="NCBIfam" id="NF037937">
    <property type="entry name" value="septum_RefZ"/>
    <property type="match status" value="1"/>
</dbReference>
<dbReference type="SUPFAM" id="SSF46689">
    <property type="entry name" value="Homeodomain-like"/>
    <property type="match status" value="1"/>
</dbReference>
<gene>
    <name evidence="5" type="primary">refZ</name>
    <name evidence="5" type="ORF">ACFSW4_13295</name>
</gene>
<dbReference type="Proteomes" id="UP001597452">
    <property type="component" value="Unassembled WGS sequence"/>
</dbReference>
<proteinExistence type="predicted"/>
<keyword evidence="1" id="KW-0678">Repressor</keyword>
<dbReference type="GO" id="GO:0003677">
    <property type="term" value="F:DNA binding"/>
    <property type="evidence" value="ECO:0007669"/>
    <property type="project" value="UniProtKB-KW"/>
</dbReference>
<dbReference type="Gene3D" id="1.10.357.10">
    <property type="entry name" value="Tetracycline Repressor, domain 2"/>
    <property type="match status" value="1"/>
</dbReference>
<dbReference type="InterPro" id="IPR050624">
    <property type="entry name" value="HTH-type_Tx_Regulator"/>
</dbReference>
<evidence type="ECO:0000256" key="2">
    <source>
        <dbReference type="ARBA" id="ARBA00023125"/>
    </source>
</evidence>
<comment type="caution">
    <text evidence="5">The sequence shown here is derived from an EMBL/GenBank/DDBJ whole genome shotgun (WGS) entry which is preliminary data.</text>
</comment>